<protein>
    <submittedName>
        <fullName evidence="5">Unannotated protein</fullName>
    </submittedName>
</protein>
<dbReference type="InterPro" id="IPR036291">
    <property type="entry name" value="NAD(P)-bd_dom_sf"/>
</dbReference>
<evidence type="ECO:0000256" key="2">
    <source>
        <dbReference type="ARBA" id="ARBA00023065"/>
    </source>
</evidence>
<dbReference type="Gene3D" id="3.30.70.1450">
    <property type="entry name" value="Regulator of K+ conductance, C-terminal domain"/>
    <property type="match status" value="1"/>
</dbReference>
<accession>A0A6J7KP72</accession>
<dbReference type="SUPFAM" id="SSF51735">
    <property type="entry name" value="NAD(P)-binding Rossmann-fold domains"/>
    <property type="match status" value="1"/>
</dbReference>
<dbReference type="Pfam" id="PF02080">
    <property type="entry name" value="TrkA_C"/>
    <property type="match status" value="1"/>
</dbReference>
<evidence type="ECO:0000259" key="4">
    <source>
        <dbReference type="PROSITE" id="PS51202"/>
    </source>
</evidence>
<keyword evidence="2" id="KW-0406">Ion transport</keyword>
<dbReference type="PANTHER" id="PTHR43833">
    <property type="entry name" value="POTASSIUM CHANNEL PROTEIN 2-RELATED-RELATED"/>
    <property type="match status" value="1"/>
</dbReference>
<keyword evidence="1" id="KW-0813">Transport</keyword>
<dbReference type="PROSITE" id="PS51201">
    <property type="entry name" value="RCK_N"/>
    <property type="match status" value="1"/>
</dbReference>
<dbReference type="Gene3D" id="3.40.50.720">
    <property type="entry name" value="NAD(P)-binding Rossmann-like Domain"/>
    <property type="match status" value="1"/>
</dbReference>
<dbReference type="InterPro" id="IPR003148">
    <property type="entry name" value="RCK_N"/>
</dbReference>
<evidence type="ECO:0000259" key="3">
    <source>
        <dbReference type="PROSITE" id="PS51201"/>
    </source>
</evidence>
<reference evidence="5" key="1">
    <citation type="submission" date="2020-05" db="EMBL/GenBank/DDBJ databases">
        <authorList>
            <person name="Chiriac C."/>
            <person name="Salcher M."/>
            <person name="Ghai R."/>
            <person name="Kavagutti S V."/>
        </authorList>
    </citation>
    <scope>NUCLEOTIDE SEQUENCE</scope>
</reference>
<evidence type="ECO:0000313" key="5">
    <source>
        <dbReference type="EMBL" id="CAB4957271.1"/>
    </source>
</evidence>
<feature type="domain" description="RCK C-terminal" evidence="4">
    <location>
        <begin position="140"/>
        <end position="221"/>
    </location>
</feature>
<dbReference type="SUPFAM" id="SSF116726">
    <property type="entry name" value="TrkA C-terminal domain-like"/>
    <property type="match status" value="1"/>
</dbReference>
<dbReference type="InterPro" id="IPR050721">
    <property type="entry name" value="Trk_Ktr_HKT_K-transport"/>
</dbReference>
<dbReference type="GO" id="GO:0008324">
    <property type="term" value="F:monoatomic cation transmembrane transporter activity"/>
    <property type="evidence" value="ECO:0007669"/>
    <property type="project" value="InterPro"/>
</dbReference>
<dbReference type="PANTHER" id="PTHR43833:SF5">
    <property type="entry name" value="TRK SYSTEM POTASSIUM UPTAKE PROTEIN TRKA"/>
    <property type="match status" value="1"/>
</dbReference>
<dbReference type="EMBL" id="CAFBNL010000065">
    <property type="protein sequence ID" value="CAB4957271.1"/>
    <property type="molecule type" value="Genomic_DNA"/>
</dbReference>
<dbReference type="PROSITE" id="PS51202">
    <property type="entry name" value="RCK_C"/>
    <property type="match status" value="1"/>
</dbReference>
<dbReference type="InterPro" id="IPR006037">
    <property type="entry name" value="RCK_C"/>
</dbReference>
<dbReference type="Pfam" id="PF02254">
    <property type="entry name" value="TrkA_N"/>
    <property type="match status" value="1"/>
</dbReference>
<dbReference type="GO" id="GO:0006813">
    <property type="term" value="P:potassium ion transport"/>
    <property type="evidence" value="ECO:0007669"/>
    <property type="project" value="InterPro"/>
</dbReference>
<gene>
    <name evidence="5" type="ORF">UFOPK3789_01068</name>
</gene>
<organism evidence="5">
    <name type="scientific">freshwater metagenome</name>
    <dbReference type="NCBI Taxonomy" id="449393"/>
    <lineage>
        <taxon>unclassified sequences</taxon>
        <taxon>metagenomes</taxon>
        <taxon>ecological metagenomes</taxon>
    </lineage>
</organism>
<name>A0A6J7KP72_9ZZZZ</name>
<dbReference type="AlphaFoldDB" id="A0A6J7KP72"/>
<proteinExistence type="predicted"/>
<dbReference type="InterPro" id="IPR036721">
    <property type="entry name" value="RCK_C_sf"/>
</dbReference>
<evidence type="ECO:0000256" key="1">
    <source>
        <dbReference type="ARBA" id="ARBA00022448"/>
    </source>
</evidence>
<sequence>MNMRVAIAGAGNVGLHVANALHRAGHEILLIEQRQAVANRATVEEGIEWYIGDSCEVSSLREARLETCEVLVAATGDDEDNLVTSLLAKQEFGIPRVIARVNHPKNEWMFNENWGVDQFVSTPQLITSLVEEAVNVGKLVELLRFDGGLARLVEVKLNEDSPIINKTIKEIDIPRDATIVAILREEHLIVPRGDSVFYVGDEVLALVTPDSEDSVRHILTND</sequence>
<feature type="domain" description="RCK N-terminal" evidence="3">
    <location>
        <begin position="2"/>
        <end position="120"/>
    </location>
</feature>